<dbReference type="PANTHER" id="PTHR30154:SF34">
    <property type="entry name" value="TRANSCRIPTIONAL REGULATOR AZLB"/>
    <property type="match status" value="1"/>
</dbReference>
<keyword evidence="1" id="KW-0805">Transcription regulation</keyword>
<dbReference type="SMART" id="SM00344">
    <property type="entry name" value="HTH_ASNC"/>
    <property type="match status" value="1"/>
</dbReference>
<dbReference type="PANTHER" id="PTHR30154">
    <property type="entry name" value="LEUCINE-RESPONSIVE REGULATORY PROTEIN"/>
    <property type="match status" value="1"/>
</dbReference>
<dbReference type="PRINTS" id="PR00033">
    <property type="entry name" value="HTHASNC"/>
</dbReference>
<dbReference type="Proteomes" id="UP000016568">
    <property type="component" value="Unassembled WGS sequence"/>
</dbReference>
<dbReference type="InterPro" id="IPR011008">
    <property type="entry name" value="Dimeric_a/b-barrel"/>
</dbReference>
<evidence type="ECO:0000256" key="3">
    <source>
        <dbReference type="ARBA" id="ARBA00023163"/>
    </source>
</evidence>
<name>U2YMP7_9SPHN</name>
<dbReference type="AlphaFoldDB" id="U2YMP7"/>
<gene>
    <name evidence="5" type="ORF">NT2_07_00400</name>
</gene>
<protein>
    <submittedName>
        <fullName evidence="5">Putative AsnC family transcriptional regulator</fullName>
    </submittedName>
</protein>
<reference evidence="5 6" key="1">
    <citation type="submission" date="2013-09" db="EMBL/GenBank/DDBJ databases">
        <title>Whole genome shotgun sequence of Novosphingobium tardaugens NBRC 16725.</title>
        <authorList>
            <person name="Isaki S."/>
            <person name="Hosoyama A."/>
            <person name="Tsuchikane K."/>
            <person name="Katsumata H."/>
            <person name="Ando Y."/>
            <person name="Yamazaki S."/>
            <person name="Fujita N."/>
        </authorList>
    </citation>
    <scope>NUCLEOTIDE SEQUENCE [LARGE SCALE GENOMIC DNA]</scope>
    <source>
        <strain evidence="5 6">NBRC 16725</strain>
    </source>
</reference>
<dbReference type="OrthoDB" id="9813313at2"/>
<evidence type="ECO:0000259" key="4">
    <source>
        <dbReference type="PROSITE" id="PS50956"/>
    </source>
</evidence>
<dbReference type="KEGG" id="ntd:EGO55_06570"/>
<evidence type="ECO:0000313" key="5">
    <source>
        <dbReference type="EMBL" id="GAD50040.1"/>
    </source>
</evidence>
<dbReference type="InterPro" id="IPR019887">
    <property type="entry name" value="Tscrpt_reg_AsnC/Lrp_C"/>
</dbReference>
<organism evidence="5 6">
    <name type="scientific">Caenibius tardaugens NBRC 16725</name>
    <dbReference type="NCBI Taxonomy" id="1219035"/>
    <lineage>
        <taxon>Bacteria</taxon>
        <taxon>Pseudomonadati</taxon>
        <taxon>Pseudomonadota</taxon>
        <taxon>Alphaproteobacteria</taxon>
        <taxon>Sphingomonadales</taxon>
        <taxon>Erythrobacteraceae</taxon>
        <taxon>Caenibius</taxon>
    </lineage>
</organism>
<keyword evidence="3" id="KW-0804">Transcription</keyword>
<dbReference type="eggNOG" id="COG1522">
    <property type="taxonomic scope" value="Bacteria"/>
</dbReference>
<keyword evidence="2" id="KW-0238">DNA-binding</keyword>
<accession>U2YMP7</accession>
<keyword evidence="6" id="KW-1185">Reference proteome</keyword>
<evidence type="ECO:0000256" key="1">
    <source>
        <dbReference type="ARBA" id="ARBA00023015"/>
    </source>
</evidence>
<dbReference type="InterPro" id="IPR036390">
    <property type="entry name" value="WH_DNA-bd_sf"/>
</dbReference>
<feature type="domain" description="HTH asnC-type" evidence="4">
    <location>
        <begin position="3"/>
        <end position="64"/>
    </location>
</feature>
<comment type="caution">
    <text evidence="5">The sequence shown here is derived from an EMBL/GenBank/DDBJ whole genome shotgun (WGS) entry which is preliminary data.</text>
</comment>
<dbReference type="EMBL" id="BASZ01000007">
    <property type="protein sequence ID" value="GAD50040.1"/>
    <property type="molecule type" value="Genomic_DNA"/>
</dbReference>
<dbReference type="CDD" id="cd00090">
    <property type="entry name" value="HTH_ARSR"/>
    <property type="match status" value="1"/>
</dbReference>
<dbReference type="SUPFAM" id="SSF54909">
    <property type="entry name" value="Dimeric alpha+beta barrel"/>
    <property type="match status" value="1"/>
</dbReference>
<dbReference type="GO" id="GO:0005829">
    <property type="term" value="C:cytosol"/>
    <property type="evidence" value="ECO:0007669"/>
    <property type="project" value="TreeGrafter"/>
</dbReference>
<dbReference type="GO" id="GO:0043200">
    <property type="term" value="P:response to amino acid"/>
    <property type="evidence" value="ECO:0007669"/>
    <property type="project" value="TreeGrafter"/>
</dbReference>
<dbReference type="InterPro" id="IPR019888">
    <property type="entry name" value="Tscrpt_reg_AsnC-like"/>
</dbReference>
<dbReference type="Pfam" id="PF13412">
    <property type="entry name" value="HTH_24"/>
    <property type="match status" value="1"/>
</dbReference>
<dbReference type="SUPFAM" id="SSF46785">
    <property type="entry name" value="Winged helix' DNA-binding domain"/>
    <property type="match status" value="1"/>
</dbReference>
<dbReference type="InterPro" id="IPR011991">
    <property type="entry name" value="ArsR-like_HTH"/>
</dbReference>
<dbReference type="GO" id="GO:0043565">
    <property type="term" value="F:sequence-specific DNA binding"/>
    <property type="evidence" value="ECO:0007669"/>
    <property type="project" value="InterPro"/>
</dbReference>
<proteinExistence type="predicted"/>
<dbReference type="GO" id="GO:0006355">
    <property type="term" value="P:regulation of DNA-templated transcription"/>
    <property type="evidence" value="ECO:0007669"/>
    <property type="project" value="UniProtKB-ARBA"/>
</dbReference>
<sequence length="153" mass="17221">MPMDRFDRAIIAALQDDARMPIAEIAERVSLSATPVSRRLKHLEEDGIIRGYAPILDMRKLGFELDAYVLINLETHNDENIDRFEQEILSNPYVVSCNAVTGDMDYLLHVIARNVDHLNQSTLKALVRIPGVRDVKSIIALEAIKSLQSVPLD</sequence>
<dbReference type="Gene3D" id="1.10.10.10">
    <property type="entry name" value="Winged helix-like DNA-binding domain superfamily/Winged helix DNA-binding domain"/>
    <property type="match status" value="1"/>
</dbReference>
<dbReference type="InterPro" id="IPR000485">
    <property type="entry name" value="AsnC-type_HTH_dom"/>
</dbReference>
<dbReference type="Pfam" id="PF01037">
    <property type="entry name" value="AsnC_trans_reg"/>
    <property type="match status" value="1"/>
</dbReference>
<dbReference type="InterPro" id="IPR036388">
    <property type="entry name" value="WH-like_DNA-bd_sf"/>
</dbReference>
<dbReference type="Gene3D" id="3.30.70.920">
    <property type="match status" value="1"/>
</dbReference>
<evidence type="ECO:0000313" key="6">
    <source>
        <dbReference type="Proteomes" id="UP000016568"/>
    </source>
</evidence>
<evidence type="ECO:0000256" key="2">
    <source>
        <dbReference type="ARBA" id="ARBA00023125"/>
    </source>
</evidence>
<dbReference type="PROSITE" id="PS50956">
    <property type="entry name" value="HTH_ASNC_2"/>
    <property type="match status" value="1"/>
</dbReference>